<reference evidence="3 4" key="1">
    <citation type="submission" date="2022-11" db="EMBL/GenBank/DDBJ databases">
        <title>The characterization of three novel Bacteroidetes species and genomic analysis of their roles in tidal elemental geochemical cycles.</title>
        <authorList>
            <person name="Ma K."/>
        </authorList>
    </citation>
    <scope>NUCLEOTIDE SEQUENCE [LARGE SCALE GENOMIC DNA]</scope>
    <source>
        <strain evidence="3 4">M17</strain>
    </source>
</reference>
<dbReference type="PANTHER" id="PTHR43157:SF31">
    <property type="entry name" value="PHOSPHATIDYLINOSITOL-GLYCAN BIOSYNTHESIS CLASS F PROTEIN"/>
    <property type="match status" value="1"/>
</dbReference>
<dbReference type="PRINTS" id="PR00080">
    <property type="entry name" value="SDRFAMILY"/>
</dbReference>
<dbReference type="InterPro" id="IPR002347">
    <property type="entry name" value="SDR_fam"/>
</dbReference>
<dbReference type="Pfam" id="PF00106">
    <property type="entry name" value="adh_short"/>
    <property type="match status" value="1"/>
</dbReference>
<proteinExistence type="inferred from homology"/>
<dbReference type="SUPFAM" id="SSF51735">
    <property type="entry name" value="NAD(P)-binding Rossmann-fold domains"/>
    <property type="match status" value="1"/>
</dbReference>
<evidence type="ECO:0000256" key="1">
    <source>
        <dbReference type="ARBA" id="ARBA00023002"/>
    </source>
</evidence>
<gene>
    <name evidence="3" type="ORF">OO013_05420</name>
</gene>
<dbReference type="NCBIfam" id="NF004846">
    <property type="entry name" value="PRK06197.1"/>
    <property type="match status" value="1"/>
</dbReference>
<keyword evidence="4" id="KW-1185">Reference proteome</keyword>
<dbReference type="InterPro" id="IPR036291">
    <property type="entry name" value="NAD(P)-bd_dom_sf"/>
</dbReference>
<dbReference type="CDD" id="cd05327">
    <property type="entry name" value="retinol-DH_like_SDR_c_like"/>
    <property type="match status" value="1"/>
</dbReference>
<dbReference type="Proteomes" id="UP001209885">
    <property type="component" value="Unassembled WGS sequence"/>
</dbReference>
<evidence type="ECO:0000256" key="2">
    <source>
        <dbReference type="RuleBase" id="RU000363"/>
    </source>
</evidence>
<dbReference type="PRINTS" id="PR00081">
    <property type="entry name" value="GDHRDH"/>
</dbReference>
<dbReference type="RefSeq" id="WP_266055668.1">
    <property type="nucleotide sequence ID" value="NZ_JAPFQN010000003.1"/>
</dbReference>
<sequence>MADNYSYKNIPEQKGKIAIVTGANVGLGKETCSFFLEKKIKVIMACRNPEKAEKAKDELIKHHPEGEIEIMEIDLSDLDSVSSFSRNFHLKYDRLDFLINNAGVMFPPYQTTVQGFELQLGVNYLGHFKLTSLLFDLLSQTDGSRIVTLSSLAHAWGDIYFEDLNFLQGYDKRKAYSQSKLACLMFAYELQRRLDKKEQSSPLSLAAHPGISSTNLGRHLPGFVQSVFNTIGPVIFNSSKQGAEPIVRAALDPNAKGGEYYGPSGFREYSGKPVKVDSNDISKDKYKANRLWDVSEKLTNTSFKP</sequence>
<dbReference type="Gene3D" id="3.40.50.720">
    <property type="entry name" value="NAD(P)-binding Rossmann-like Domain"/>
    <property type="match status" value="1"/>
</dbReference>
<dbReference type="EMBL" id="JAPFQN010000003">
    <property type="protein sequence ID" value="MCX2743293.1"/>
    <property type="molecule type" value="Genomic_DNA"/>
</dbReference>
<evidence type="ECO:0000313" key="4">
    <source>
        <dbReference type="Proteomes" id="UP001209885"/>
    </source>
</evidence>
<evidence type="ECO:0000313" key="3">
    <source>
        <dbReference type="EMBL" id="MCX2743293.1"/>
    </source>
</evidence>
<name>A0ABT3RPM7_9BACT</name>
<keyword evidence="1" id="KW-0560">Oxidoreductase</keyword>
<comment type="similarity">
    <text evidence="2">Belongs to the short-chain dehydrogenases/reductases (SDR) family.</text>
</comment>
<accession>A0ABT3RPM7</accession>
<comment type="caution">
    <text evidence="3">The sequence shown here is derived from an EMBL/GenBank/DDBJ whole genome shotgun (WGS) entry which is preliminary data.</text>
</comment>
<protein>
    <submittedName>
        <fullName evidence="3">Oxidoreductase</fullName>
    </submittedName>
</protein>
<dbReference type="PANTHER" id="PTHR43157">
    <property type="entry name" value="PHOSPHATIDYLINOSITOL-GLYCAN BIOSYNTHESIS CLASS F PROTEIN-RELATED"/>
    <property type="match status" value="1"/>
</dbReference>
<organism evidence="3 4">
    <name type="scientific">Mangrovivirga halotolerans</name>
    <dbReference type="NCBI Taxonomy" id="2993936"/>
    <lineage>
        <taxon>Bacteria</taxon>
        <taxon>Pseudomonadati</taxon>
        <taxon>Bacteroidota</taxon>
        <taxon>Cytophagia</taxon>
        <taxon>Cytophagales</taxon>
        <taxon>Mangrovivirgaceae</taxon>
        <taxon>Mangrovivirga</taxon>
    </lineage>
</organism>